<evidence type="ECO:0000256" key="7">
    <source>
        <dbReference type="ARBA" id="ARBA00023180"/>
    </source>
</evidence>
<evidence type="ECO:0000256" key="1">
    <source>
        <dbReference type="ARBA" id="ARBA00009752"/>
    </source>
</evidence>
<dbReference type="Gene3D" id="2.60.40.10">
    <property type="entry name" value="Immunoglobulins"/>
    <property type="match status" value="3"/>
</dbReference>
<dbReference type="PRINTS" id="PR01536">
    <property type="entry name" value="INTRLKN1R12F"/>
</dbReference>
<dbReference type="Bgee" id="ENSLOCG00000010707">
    <property type="expression patterns" value="Expressed in bone element and 9 other cell types or tissues"/>
</dbReference>
<dbReference type="PROSITE" id="PS50104">
    <property type="entry name" value="TIR"/>
    <property type="match status" value="1"/>
</dbReference>
<dbReference type="GO" id="GO:0004908">
    <property type="term" value="F:interleukin-1 receptor activity"/>
    <property type="evidence" value="ECO:0007669"/>
    <property type="project" value="InterPro"/>
</dbReference>
<keyword evidence="8" id="KW-0393">Immunoglobulin domain</keyword>
<organism evidence="13 14">
    <name type="scientific">Lepisosteus oculatus</name>
    <name type="common">Spotted gar</name>
    <dbReference type="NCBI Taxonomy" id="7918"/>
    <lineage>
        <taxon>Eukaryota</taxon>
        <taxon>Metazoa</taxon>
        <taxon>Chordata</taxon>
        <taxon>Craniata</taxon>
        <taxon>Vertebrata</taxon>
        <taxon>Euteleostomi</taxon>
        <taxon>Actinopterygii</taxon>
        <taxon>Neopterygii</taxon>
        <taxon>Holostei</taxon>
        <taxon>Semionotiformes</taxon>
        <taxon>Lepisosteidae</taxon>
        <taxon>Lepisosteus</taxon>
    </lineage>
</organism>
<dbReference type="eggNOG" id="ENOG502QWI7">
    <property type="taxonomic scope" value="Eukaryota"/>
</dbReference>
<evidence type="ECO:0000256" key="4">
    <source>
        <dbReference type="ARBA" id="ARBA00022801"/>
    </source>
</evidence>
<dbReference type="GO" id="GO:0009986">
    <property type="term" value="C:cell surface"/>
    <property type="evidence" value="ECO:0000318"/>
    <property type="project" value="GO_Central"/>
</dbReference>
<evidence type="ECO:0000313" key="14">
    <source>
        <dbReference type="Proteomes" id="UP000018468"/>
    </source>
</evidence>
<dbReference type="InterPro" id="IPR007110">
    <property type="entry name" value="Ig-like_dom"/>
</dbReference>
<dbReference type="InterPro" id="IPR013783">
    <property type="entry name" value="Ig-like_fold"/>
</dbReference>
<dbReference type="EMBL" id="AHAT01003615">
    <property type="status" value="NOT_ANNOTATED_CDS"/>
    <property type="molecule type" value="Genomic_DNA"/>
</dbReference>
<evidence type="ECO:0000256" key="6">
    <source>
        <dbReference type="ARBA" id="ARBA00023157"/>
    </source>
</evidence>
<keyword evidence="9" id="KW-1133">Transmembrane helix</keyword>
<keyword evidence="6" id="KW-1015">Disulfide bond</keyword>
<dbReference type="Gene3D" id="3.40.50.10140">
    <property type="entry name" value="Toll/interleukin-1 receptor homology (TIR) domain"/>
    <property type="match status" value="1"/>
</dbReference>
<keyword evidence="9" id="KW-0812">Transmembrane</keyword>
<evidence type="ECO:0000256" key="8">
    <source>
        <dbReference type="ARBA" id="ARBA00023319"/>
    </source>
</evidence>
<evidence type="ECO:0000259" key="12">
    <source>
        <dbReference type="PROSITE" id="PS50835"/>
    </source>
</evidence>
<protein>
    <submittedName>
        <fullName evidence="13">Interleukin 1 receptor like 1</fullName>
    </submittedName>
</protein>
<dbReference type="PROSITE" id="PS50835">
    <property type="entry name" value="IG_LIKE"/>
    <property type="match status" value="2"/>
</dbReference>
<dbReference type="AlphaFoldDB" id="W5MXK8"/>
<dbReference type="InParanoid" id="W5MXK8"/>
<dbReference type="GeneTree" id="ENSGT01090000259985"/>
<comment type="similarity">
    <text evidence="1">Belongs to the interleukin-1 receptor family.</text>
</comment>
<dbReference type="FunFam" id="3.40.50.10140:FF:000009">
    <property type="entry name" value="X-linked interleukin-1 receptor accessory protein-like 1"/>
    <property type="match status" value="1"/>
</dbReference>
<feature type="domain" description="TIR" evidence="11">
    <location>
        <begin position="368"/>
        <end position="519"/>
    </location>
</feature>
<proteinExistence type="inferred from homology"/>
<dbReference type="InterPro" id="IPR035897">
    <property type="entry name" value="Toll_tir_struct_dom_sf"/>
</dbReference>
<evidence type="ECO:0000256" key="10">
    <source>
        <dbReference type="SAM" id="SignalP"/>
    </source>
</evidence>
<feature type="transmembrane region" description="Helical" evidence="9">
    <location>
        <begin position="326"/>
        <end position="347"/>
    </location>
</feature>
<evidence type="ECO:0000256" key="3">
    <source>
        <dbReference type="ARBA" id="ARBA00022737"/>
    </source>
</evidence>
<dbReference type="InterPro" id="IPR004074">
    <property type="entry name" value="IL-1_rcpt_I/II-typ"/>
</dbReference>
<feature type="signal peptide" evidence="10">
    <location>
        <begin position="1"/>
        <end position="19"/>
    </location>
</feature>
<accession>W5MXK8</accession>
<evidence type="ECO:0000256" key="5">
    <source>
        <dbReference type="ARBA" id="ARBA00023027"/>
    </source>
</evidence>
<dbReference type="Pfam" id="PF01582">
    <property type="entry name" value="TIR"/>
    <property type="match status" value="1"/>
</dbReference>
<dbReference type="PANTHER" id="PTHR11890">
    <property type="entry name" value="INTERLEUKIN-1 RECEPTOR FAMILY MEMBER"/>
    <property type="match status" value="1"/>
</dbReference>
<dbReference type="GO" id="GO:0007166">
    <property type="term" value="P:cell surface receptor signaling pathway"/>
    <property type="evidence" value="ECO:0000318"/>
    <property type="project" value="GO_Central"/>
</dbReference>
<dbReference type="OrthoDB" id="6132459at2759"/>
<dbReference type="InterPro" id="IPR003599">
    <property type="entry name" value="Ig_sub"/>
</dbReference>
<dbReference type="GO" id="GO:0016787">
    <property type="term" value="F:hydrolase activity"/>
    <property type="evidence" value="ECO:0007669"/>
    <property type="project" value="UniProtKB-KW"/>
</dbReference>
<dbReference type="GO" id="GO:0005886">
    <property type="term" value="C:plasma membrane"/>
    <property type="evidence" value="ECO:0000318"/>
    <property type="project" value="GO_Central"/>
</dbReference>
<dbReference type="Pfam" id="PF13927">
    <property type="entry name" value="Ig_3"/>
    <property type="match status" value="1"/>
</dbReference>
<keyword evidence="5" id="KW-0520">NAD</keyword>
<dbReference type="OMA" id="HQSTYYI"/>
<feature type="domain" description="Ig-like" evidence="12">
    <location>
        <begin position="37"/>
        <end position="117"/>
    </location>
</feature>
<feature type="domain" description="Ig-like" evidence="12">
    <location>
        <begin position="209"/>
        <end position="306"/>
    </location>
</feature>
<evidence type="ECO:0000259" key="11">
    <source>
        <dbReference type="PROSITE" id="PS50104"/>
    </source>
</evidence>
<dbReference type="SMART" id="SM00255">
    <property type="entry name" value="TIR"/>
    <property type="match status" value="1"/>
</dbReference>
<evidence type="ECO:0000256" key="9">
    <source>
        <dbReference type="SAM" id="Phobius"/>
    </source>
</evidence>
<dbReference type="STRING" id="7918.ENSLOCP00000013117"/>
<name>W5MXK8_LEPOC</name>
<dbReference type="PANTHER" id="PTHR11890:SF26">
    <property type="entry name" value="INTERLEUKIN-1 RECEPTOR TYPE 1"/>
    <property type="match status" value="1"/>
</dbReference>
<dbReference type="InterPro" id="IPR003598">
    <property type="entry name" value="Ig_sub2"/>
</dbReference>
<dbReference type="SUPFAM" id="SSF52200">
    <property type="entry name" value="Toll/Interleukin receptor TIR domain"/>
    <property type="match status" value="1"/>
</dbReference>
<reference evidence="14" key="1">
    <citation type="submission" date="2011-12" db="EMBL/GenBank/DDBJ databases">
        <title>The Draft Genome of Lepisosteus oculatus.</title>
        <authorList>
            <consortium name="The Broad Institute Genome Assembly &amp; Analysis Group"/>
            <consortium name="Computational R&amp;D Group"/>
            <consortium name="and Sequencing Platform"/>
            <person name="Di Palma F."/>
            <person name="Alfoldi J."/>
            <person name="Johnson J."/>
            <person name="Berlin A."/>
            <person name="Gnerre S."/>
            <person name="Jaffe D."/>
            <person name="MacCallum I."/>
            <person name="Young S."/>
            <person name="Walker B.J."/>
            <person name="Lander E.S."/>
            <person name="Lindblad-Toh K."/>
        </authorList>
    </citation>
    <scope>NUCLEOTIDE SEQUENCE [LARGE SCALE GENOMIC DNA]</scope>
</reference>
<dbReference type="EMBL" id="AHAT01003614">
    <property type="status" value="NOT_ANNOTATED_CDS"/>
    <property type="molecule type" value="Genomic_DNA"/>
</dbReference>
<dbReference type="HOGENOM" id="CLU_025552_3_1_1"/>
<reference evidence="13" key="3">
    <citation type="submission" date="2025-09" db="UniProtKB">
        <authorList>
            <consortium name="Ensembl"/>
        </authorList>
    </citation>
    <scope>IDENTIFICATION</scope>
</reference>
<keyword evidence="2 10" id="KW-0732">Signal</keyword>
<keyword evidence="7" id="KW-0325">Glycoprotein</keyword>
<evidence type="ECO:0000256" key="2">
    <source>
        <dbReference type="ARBA" id="ARBA00022729"/>
    </source>
</evidence>
<keyword evidence="9" id="KW-0472">Membrane</keyword>
<dbReference type="SMART" id="SM00409">
    <property type="entry name" value="IG"/>
    <property type="match status" value="3"/>
</dbReference>
<dbReference type="Proteomes" id="UP000018468">
    <property type="component" value="Linkage group LG17"/>
</dbReference>
<reference evidence="13" key="2">
    <citation type="submission" date="2025-08" db="UniProtKB">
        <authorList>
            <consortium name="Ensembl"/>
        </authorList>
    </citation>
    <scope>IDENTIFICATION</scope>
</reference>
<sequence length="525" mass="60632">MVHLLLLSHLLMTWIVTRGRSDIADSCEFADRGESFVTEQEAVRLLCYLGVDADDSGGVAFTWYSHKNLELPFSEAERIHHHEGILYFLPVLLTDSGTYTCVWNTTDECSYFERKVTVYEAKPFNSSVLYTPVTTSAVNQKILCPDLYPNATVTWFKDFQVLPNATEDHVYIFDTNPGDNGIYTCKCIWEHNGKVFNFSRSFQLEVEVPSALHAPVIQYPANNTVIAEPGSPQKIECIVFFGFDVEDTCSVWWEKNGTSVRFSNGYSQNVTRYTENNQTLYKATLSIARVSQQDFHSEFKCTAMNSIKWFEGFVFIQPQPTIYRSFAISLPVLLVLLLMYVAVKYYMIDFVLIYRDLLKPYCAHRDGKVYDAYVVYPRHNLQKSSEEKIYSFVNVVMPKILETKCGYKLFIYGRDDLPGQDLIEIMETSIKLSRRLIFILFPGSASEETSEEVFDRKFGLYTALVQEEMKAIMIELEKFVSYEHLPVTLQHVIQKRRPLKWKGEMSPNSGFWKHVRYRMPGHTSS</sequence>
<keyword evidence="4" id="KW-0378">Hydrolase</keyword>
<dbReference type="SUPFAM" id="SSF48726">
    <property type="entry name" value="Immunoglobulin"/>
    <property type="match status" value="3"/>
</dbReference>
<feature type="chain" id="PRO_5004866834" evidence="10">
    <location>
        <begin position="20"/>
        <end position="525"/>
    </location>
</feature>
<dbReference type="InterPro" id="IPR000157">
    <property type="entry name" value="TIR_dom"/>
</dbReference>
<dbReference type="PRINTS" id="PR01537">
    <property type="entry name" value="INTRLKN1R1F"/>
</dbReference>
<keyword evidence="3" id="KW-0677">Repeat</keyword>
<dbReference type="Ensembl" id="ENSLOCT00000013145.1">
    <property type="protein sequence ID" value="ENSLOCP00000013117.1"/>
    <property type="gene ID" value="ENSLOCG00000010707.1"/>
</dbReference>
<dbReference type="InterPro" id="IPR015621">
    <property type="entry name" value="IL-1_rcpt_fam"/>
</dbReference>
<dbReference type="InterPro" id="IPR036179">
    <property type="entry name" value="Ig-like_dom_sf"/>
</dbReference>
<keyword evidence="14" id="KW-1185">Reference proteome</keyword>
<dbReference type="SMART" id="SM00408">
    <property type="entry name" value="IGc2"/>
    <property type="match status" value="2"/>
</dbReference>
<evidence type="ECO:0000313" key="13">
    <source>
        <dbReference type="Ensembl" id="ENSLOCP00000013117.1"/>
    </source>
</evidence>